<dbReference type="InterPro" id="IPR016181">
    <property type="entry name" value="Acyl_CoA_acyltransferase"/>
</dbReference>
<name>A0A918RJ72_9GAMM</name>
<reference evidence="11" key="1">
    <citation type="journal article" date="2014" name="Int. J. Syst. Evol. Microbiol.">
        <title>Complete genome sequence of Corynebacterium casei LMG S-19264T (=DSM 44701T), isolated from a smear-ripened cheese.</title>
        <authorList>
            <consortium name="US DOE Joint Genome Institute (JGI-PGF)"/>
            <person name="Walter F."/>
            <person name="Albersmeier A."/>
            <person name="Kalinowski J."/>
            <person name="Ruckert C."/>
        </authorList>
    </citation>
    <scope>NUCLEOTIDE SEQUENCE</scope>
    <source>
        <strain evidence="11">KCTC 12711</strain>
    </source>
</reference>
<evidence type="ECO:0000256" key="5">
    <source>
        <dbReference type="ARBA" id="ARBA00023315"/>
    </source>
</evidence>
<keyword evidence="12" id="KW-1185">Reference proteome</keyword>
<sequence length="271" mass="30435">MAIKPKLFKQMTKLIAGSMSAGRYDVRLAANDDEIQQAQKLRYQVLYKESGGRVTRDMLNSEREEDEWDDIAYHVVVVDTKDDEKVVGTMRLVSSEALAEGQRFYTEHAFDLSGLRAHYGKLLELSRACVSPAGRGGAILMLIWKYTMQFIEQNGYDVMLGCASFKGTDYHQHTEILSYLYTKHLATAELMPIPQPDVESVAIKSFLSEPGKGKERGKVPTMLRGYLKIGAHISDHAIIDPVFNTTFVAIYVDASYMFGSNHALVNKSIDH</sequence>
<comment type="pathway">
    <text evidence="1">Lipid metabolism.</text>
</comment>
<keyword evidence="2" id="KW-0444">Lipid biosynthesis</keyword>
<dbReference type="AlphaFoldDB" id="A0A918RJ72"/>
<dbReference type="PANTHER" id="PTHR37323">
    <property type="entry name" value="GCN5-RELATED N-ACETYLTRANSFERASE"/>
    <property type="match status" value="1"/>
</dbReference>
<dbReference type="Proteomes" id="UP000614811">
    <property type="component" value="Unassembled WGS sequence"/>
</dbReference>
<evidence type="ECO:0000256" key="7">
    <source>
        <dbReference type="ARBA" id="ARBA00039058"/>
    </source>
</evidence>
<evidence type="ECO:0000256" key="8">
    <source>
        <dbReference type="ARBA" id="ARBA00039866"/>
    </source>
</evidence>
<dbReference type="EMBL" id="BMXA01000001">
    <property type="protein sequence ID" value="GHA00104.1"/>
    <property type="molecule type" value="Genomic_DNA"/>
</dbReference>
<evidence type="ECO:0000256" key="1">
    <source>
        <dbReference type="ARBA" id="ARBA00005189"/>
    </source>
</evidence>
<comment type="caution">
    <text evidence="11">The sequence shown here is derived from an EMBL/GenBank/DDBJ whole genome shotgun (WGS) entry which is preliminary data.</text>
</comment>
<protein>
    <recommendedName>
        <fullName evidence="8">L-ornithine N(alpha)-acyltransferase</fullName>
        <ecNumber evidence="7">2.3.2.30</ecNumber>
    </recommendedName>
</protein>
<dbReference type="Gene3D" id="3.40.630.30">
    <property type="match status" value="1"/>
</dbReference>
<dbReference type="SUPFAM" id="SSF55729">
    <property type="entry name" value="Acyl-CoA N-acyltransferases (Nat)"/>
    <property type="match status" value="1"/>
</dbReference>
<comment type="catalytic activity">
    <reaction evidence="10">
        <text>a (3R)-hydroxyacyl-[ACP] + L-ornithine = a lyso-ornithine lipid + holo-[ACP] + H(+)</text>
        <dbReference type="Rhea" id="RHEA:20633"/>
        <dbReference type="Rhea" id="RHEA-COMP:9685"/>
        <dbReference type="Rhea" id="RHEA-COMP:9945"/>
        <dbReference type="ChEBI" id="CHEBI:15378"/>
        <dbReference type="ChEBI" id="CHEBI:46911"/>
        <dbReference type="ChEBI" id="CHEBI:64479"/>
        <dbReference type="ChEBI" id="CHEBI:78827"/>
        <dbReference type="ChEBI" id="CHEBI:138482"/>
        <dbReference type="EC" id="2.3.2.30"/>
    </reaction>
    <physiologicalReaction direction="left-to-right" evidence="10">
        <dbReference type="Rhea" id="RHEA:20634"/>
    </physiologicalReaction>
</comment>
<dbReference type="InterPro" id="IPR052351">
    <property type="entry name" value="Ornithine_N-alpha-AT"/>
</dbReference>
<gene>
    <name evidence="11" type="ORF">GCM10008090_05970</name>
</gene>
<dbReference type="Pfam" id="PF13444">
    <property type="entry name" value="Acetyltransf_5"/>
    <property type="match status" value="1"/>
</dbReference>
<evidence type="ECO:0000256" key="10">
    <source>
        <dbReference type="ARBA" id="ARBA00047785"/>
    </source>
</evidence>
<dbReference type="GO" id="GO:0006629">
    <property type="term" value="P:lipid metabolic process"/>
    <property type="evidence" value="ECO:0007669"/>
    <property type="project" value="UniProtKB-KW"/>
</dbReference>
<keyword evidence="4" id="KW-0443">Lipid metabolism</keyword>
<keyword evidence="5" id="KW-0012">Acyltransferase</keyword>
<evidence type="ECO:0000313" key="11">
    <source>
        <dbReference type="EMBL" id="GHA00104.1"/>
    </source>
</evidence>
<dbReference type="EC" id="2.3.2.30" evidence="7"/>
<evidence type="ECO:0000256" key="3">
    <source>
        <dbReference type="ARBA" id="ARBA00022679"/>
    </source>
</evidence>
<evidence type="ECO:0000256" key="9">
    <source>
        <dbReference type="ARBA" id="ARBA00045724"/>
    </source>
</evidence>
<dbReference type="RefSeq" id="WP_189398509.1">
    <property type="nucleotide sequence ID" value="NZ_BMXA01000001.1"/>
</dbReference>
<dbReference type="PANTHER" id="PTHR37323:SF1">
    <property type="entry name" value="L-ORNITHINE N(ALPHA)-ACYLTRANSFERASE"/>
    <property type="match status" value="1"/>
</dbReference>
<proteinExistence type="inferred from homology"/>
<accession>A0A918RJ72</accession>
<evidence type="ECO:0000256" key="6">
    <source>
        <dbReference type="ARBA" id="ARBA00038095"/>
    </source>
</evidence>
<evidence type="ECO:0000256" key="2">
    <source>
        <dbReference type="ARBA" id="ARBA00022516"/>
    </source>
</evidence>
<evidence type="ECO:0000256" key="4">
    <source>
        <dbReference type="ARBA" id="ARBA00023098"/>
    </source>
</evidence>
<keyword evidence="3" id="KW-0808">Transferase</keyword>
<dbReference type="GO" id="GO:0043810">
    <property type="term" value="F:ornithine-acyl [acyl carrier protein] N-acyltransferase activity"/>
    <property type="evidence" value="ECO:0007669"/>
    <property type="project" value="UniProtKB-EC"/>
</dbReference>
<comment type="similarity">
    <text evidence="6">Belongs to the acetyltransferase family. OlsB subfamily.</text>
</comment>
<reference evidence="11" key="2">
    <citation type="submission" date="2020-09" db="EMBL/GenBank/DDBJ databases">
        <authorList>
            <person name="Sun Q."/>
            <person name="Kim S."/>
        </authorList>
    </citation>
    <scope>NUCLEOTIDE SEQUENCE</scope>
    <source>
        <strain evidence="11">KCTC 12711</strain>
    </source>
</reference>
<evidence type="ECO:0000313" key="12">
    <source>
        <dbReference type="Proteomes" id="UP000614811"/>
    </source>
</evidence>
<organism evidence="11 12">
    <name type="scientific">Arenicella chitinivorans</name>
    <dbReference type="NCBI Taxonomy" id="1329800"/>
    <lineage>
        <taxon>Bacteria</taxon>
        <taxon>Pseudomonadati</taxon>
        <taxon>Pseudomonadota</taxon>
        <taxon>Gammaproteobacteria</taxon>
        <taxon>Arenicellales</taxon>
        <taxon>Arenicellaceae</taxon>
        <taxon>Arenicella</taxon>
    </lineage>
</organism>
<comment type="function">
    <text evidence="9">Catalyzes the first step in the biosynthesis of ornithine lipids, which are phosphorus-free membrane lipids. Catalyzes the 3-hydroxyacyl-acyl carrier protein-dependent acylation of ornithine to form lyso-ornithine lipid (LOL).</text>
</comment>